<reference evidence="5 6" key="1">
    <citation type="journal article" date="2011" name="Mol. Biol. Evol.">
        <title>Comparative genomic analysis of fruiting body formation in Myxococcales.</title>
        <authorList>
            <person name="Huntley S."/>
            <person name="Hamann N."/>
            <person name="Wegener-Feldbrugge S."/>
            <person name="Treuner-Lange A."/>
            <person name="Kube M."/>
            <person name="Reinhardt R."/>
            <person name="Klages S."/>
            <person name="Muller R."/>
            <person name="Ronning C.M."/>
            <person name="Nierman W.C."/>
            <person name="Sogaard-Andersen L."/>
        </authorList>
    </citation>
    <scope>NUCLEOTIDE SEQUENCE [LARGE SCALE GENOMIC DNA]</scope>
    <source>
        <strain evidence="5 6">DW4/3-1</strain>
    </source>
</reference>
<gene>
    <name evidence="5" type="ordered locus">STAUR_7914</name>
</gene>
<dbReference type="HOGENOM" id="CLU_404347_0_0_7"/>
<keyword evidence="3" id="KW-0732">Signal</keyword>
<evidence type="ECO:0000256" key="1">
    <source>
        <dbReference type="ARBA" id="ARBA00004613"/>
    </source>
</evidence>
<dbReference type="Pfam" id="PF24517">
    <property type="entry name" value="CBM96"/>
    <property type="match status" value="1"/>
</dbReference>
<proteinExistence type="predicted"/>
<dbReference type="NCBIfam" id="NF033679">
    <property type="entry name" value="DNRLRE_dom"/>
    <property type="match status" value="1"/>
</dbReference>
<dbReference type="STRING" id="378806.STAUR_7914"/>
<dbReference type="Proteomes" id="UP000001351">
    <property type="component" value="Chromosome"/>
</dbReference>
<dbReference type="EMBL" id="CP002271">
    <property type="protein sequence ID" value="ADO75669.1"/>
    <property type="molecule type" value="Genomic_DNA"/>
</dbReference>
<evidence type="ECO:0000313" key="5">
    <source>
        <dbReference type="EMBL" id="ADO75669.1"/>
    </source>
</evidence>
<keyword evidence="2" id="KW-0964">Secreted</keyword>
<feature type="domain" description="Carbohydrate-binding module family 96" evidence="4">
    <location>
        <begin position="92"/>
        <end position="241"/>
    </location>
</feature>
<dbReference type="eggNOG" id="COG1409">
    <property type="taxonomic scope" value="Bacteria"/>
</dbReference>
<protein>
    <submittedName>
        <fullName evidence="5">Conserved uncharacterized protein</fullName>
    </submittedName>
</protein>
<evidence type="ECO:0000313" key="6">
    <source>
        <dbReference type="Proteomes" id="UP000001351"/>
    </source>
</evidence>
<evidence type="ECO:0000256" key="2">
    <source>
        <dbReference type="ARBA" id="ARBA00022525"/>
    </source>
</evidence>
<evidence type="ECO:0000256" key="3">
    <source>
        <dbReference type="ARBA" id="ARBA00022729"/>
    </source>
</evidence>
<evidence type="ECO:0000259" key="4">
    <source>
        <dbReference type="Pfam" id="PF24517"/>
    </source>
</evidence>
<keyword evidence="6" id="KW-1185">Reference proteome</keyword>
<organism evidence="5 6">
    <name type="scientific">Stigmatella aurantiaca (strain DW4/3-1)</name>
    <dbReference type="NCBI Taxonomy" id="378806"/>
    <lineage>
        <taxon>Bacteria</taxon>
        <taxon>Pseudomonadati</taxon>
        <taxon>Myxococcota</taxon>
        <taxon>Myxococcia</taxon>
        <taxon>Myxococcales</taxon>
        <taxon>Cystobacterineae</taxon>
        <taxon>Archangiaceae</taxon>
        <taxon>Stigmatella</taxon>
    </lineage>
</organism>
<dbReference type="InterPro" id="IPR015943">
    <property type="entry name" value="WD40/YVTN_repeat-like_dom_sf"/>
</dbReference>
<name>E3FPW6_STIAD</name>
<accession>E3FPW6</accession>
<dbReference type="KEGG" id="sur:STAUR_7914"/>
<comment type="subcellular location">
    <subcellularLocation>
        <location evidence="1">Secreted</location>
    </subcellularLocation>
</comment>
<dbReference type="Gene3D" id="2.130.10.10">
    <property type="entry name" value="YVTN repeat-like/Quinoprotein amine dehydrogenase"/>
    <property type="match status" value="1"/>
</dbReference>
<dbReference type="SUPFAM" id="SSF63829">
    <property type="entry name" value="Calcium-dependent phosphotriesterase"/>
    <property type="match status" value="1"/>
</dbReference>
<dbReference type="AlphaFoldDB" id="E3FPW6"/>
<dbReference type="GO" id="GO:0005576">
    <property type="term" value="C:extracellular region"/>
    <property type="evidence" value="ECO:0007669"/>
    <property type="project" value="UniProtKB-SubCell"/>
</dbReference>
<dbReference type="InterPro" id="IPR055372">
    <property type="entry name" value="CBM96"/>
</dbReference>
<sequence>MAFLREEMAFPPPSPVRTSVLPPRNGILDARAGHVLPMDWEHAPGRGLNVSRWKRGTKGMICATAMGVAAGCTGGVQPEDGQETQSQELLETRTFAPVADARVEATNPGQNFGTSGTLKADASPDYSSYLRFDLSGLTGTVRSAKLRLYMTDATTTGPAVSTTGSAWQESTLTFQNKPAVGSRLSTVSTVAADSWAEWDVTAAVQGNGAVNLVVTSTGTDGTVFYSRETSNTNLRPQLVVTVDGGTTPPPPTGDWTFYSAAQGVPRTVYGVSADAGGNIWVAGGEEGLFVLQNGQTQFRRFTLADGLRPYGYMLDGSAPPGVKYLKVVSVAGGPAGVAFVGYEGKQPAAGMPTCEDEWDQAYYAGRTPDASVYKSGDADRVTLTATGIQVVHYDLSTGPNKVAAEPRGREKVCNIWRIAYDPNTQSVWFGGNHGFAWGRANFPGYSCAPGTWDYGCAGVMEHVHPAINAWNADNTKWVLLTDAYWGVSVASNGDVWFGGANRSTRFRYGTNGNNYWAAQSQTEDSSYAWNRYDIWPDAVSEPTPPTREQRVDDHVSGMAVMSDQSVWVGSFTRGLAQLNASGQRLRTLSTELADKKGYVGAVAADPRDDSVWAGMRWGGGLSRVRGSTVVNYGSGVIPDNLIWVPVLDIQVDRSSTPRRVLIGFQGTDSVPGTIGVYTGP</sequence>